<evidence type="ECO:0000313" key="1">
    <source>
        <dbReference type="EMBL" id="MEQ2688760.1"/>
    </source>
</evidence>
<gene>
    <name evidence="1" type="ORF">AAAU72_11360</name>
</gene>
<reference evidence="1 2" key="1">
    <citation type="submission" date="2024-04" db="EMBL/GenBank/DDBJ databases">
        <title>Human intestinal bacterial collection.</title>
        <authorList>
            <person name="Pauvert C."/>
            <person name="Hitch T.C.A."/>
            <person name="Clavel T."/>
        </authorList>
    </citation>
    <scope>NUCLEOTIDE SEQUENCE [LARGE SCALE GENOMIC DNA]</scope>
    <source>
        <strain evidence="1 2">CLA-AA-H236</strain>
    </source>
</reference>
<dbReference type="RefSeq" id="WP_223387040.1">
    <property type="nucleotide sequence ID" value="NZ_JBBNIB010000145.1"/>
</dbReference>
<keyword evidence="2" id="KW-1185">Reference proteome</keyword>
<dbReference type="EMBL" id="JBBNIB010000145">
    <property type="protein sequence ID" value="MEQ2688760.1"/>
    <property type="molecule type" value="Genomic_DNA"/>
</dbReference>
<evidence type="ECO:0000313" key="2">
    <source>
        <dbReference type="Proteomes" id="UP001439984"/>
    </source>
</evidence>
<sequence>MSNYQMQMPAQYTSIGDDEMVLLCGGETTAWQTFQDIGRVLNYVARIFSAGSSIVNNVVTIVNYFNKLEDLLPVIGEV</sequence>
<proteinExistence type="predicted"/>
<protein>
    <submittedName>
        <fullName evidence="1">Uncharacterized protein</fullName>
    </submittedName>
</protein>
<comment type="caution">
    <text evidence="1">The sequence shown here is derived from an EMBL/GenBank/DDBJ whole genome shotgun (WGS) entry which is preliminary data.</text>
</comment>
<accession>A0ABV1IPI8</accession>
<name>A0ABV1IPI8_9FIRM</name>
<dbReference type="Proteomes" id="UP001439984">
    <property type="component" value="Unassembled WGS sequence"/>
</dbReference>
<organism evidence="1 2">
    <name type="scientific">Faecalibacterium longum</name>
    <dbReference type="NCBI Taxonomy" id="1851428"/>
    <lineage>
        <taxon>Bacteria</taxon>
        <taxon>Bacillati</taxon>
        <taxon>Bacillota</taxon>
        <taxon>Clostridia</taxon>
        <taxon>Eubacteriales</taxon>
        <taxon>Oscillospiraceae</taxon>
        <taxon>Faecalibacterium</taxon>
    </lineage>
</organism>